<dbReference type="RefSeq" id="WP_236331410.1">
    <property type="nucleotide sequence ID" value="NZ_JAKIJS010000001.1"/>
</dbReference>
<accession>A0ABS9GXT5</accession>
<dbReference type="Proteomes" id="UP001649381">
    <property type="component" value="Unassembled WGS sequence"/>
</dbReference>
<evidence type="ECO:0000313" key="3">
    <source>
        <dbReference type="Proteomes" id="UP001649381"/>
    </source>
</evidence>
<evidence type="ECO:0000313" key="2">
    <source>
        <dbReference type="EMBL" id="MCF6136556.1"/>
    </source>
</evidence>
<protein>
    <submittedName>
        <fullName evidence="2">Uncharacterized protein</fullName>
    </submittedName>
</protein>
<dbReference type="EMBL" id="JAKIJS010000001">
    <property type="protein sequence ID" value="MCF6136556.1"/>
    <property type="molecule type" value="Genomic_DNA"/>
</dbReference>
<name>A0ABS9GXT5_9BACL</name>
<gene>
    <name evidence="2" type="ORF">L2716_02360</name>
</gene>
<evidence type="ECO:0000256" key="1">
    <source>
        <dbReference type="SAM" id="Phobius"/>
    </source>
</evidence>
<keyword evidence="3" id="KW-1185">Reference proteome</keyword>
<reference evidence="2 3" key="1">
    <citation type="submission" date="2022-01" db="EMBL/GenBank/DDBJ databases">
        <title>Alkalihalobacillus sp. EGI L200015, a novel bacterium isolated from a salt lake sediment.</title>
        <authorList>
            <person name="Gao L."/>
            <person name="Fang B.-Z."/>
            <person name="Li W.-J."/>
        </authorList>
    </citation>
    <scope>NUCLEOTIDE SEQUENCE [LARGE SCALE GENOMIC DNA]</scope>
    <source>
        <strain evidence="2 3">KCTC 12718</strain>
    </source>
</reference>
<organism evidence="2 3">
    <name type="scientific">Pseudalkalibacillus berkeleyi</name>
    <dbReference type="NCBI Taxonomy" id="1069813"/>
    <lineage>
        <taxon>Bacteria</taxon>
        <taxon>Bacillati</taxon>
        <taxon>Bacillota</taxon>
        <taxon>Bacilli</taxon>
        <taxon>Bacillales</taxon>
        <taxon>Fictibacillaceae</taxon>
        <taxon>Pseudalkalibacillus</taxon>
    </lineage>
</organism>
<keyword evidence="1" id="KW-1133">Transmembrane helix</keyword>
<feature type="transmembrane region" description="Helical" evidence="1">
    <location>
        <begin position="39"/>
        <end position="57"/>
    </location>
</feature>
<comment type="caution">
    <text evidence="2">The sequence shown here is derived from an EMBL/GenBank/DDBJ whole genome shotgun (WGS) entry which is preliminary data.</text>
</comment>
<sequence>MNKNKRYKGIWKFLMWFSLIWVVVGFILIVQHLIDGRGFHWQAAYLTIGMLLMTFTAKREYSKLNKSYGE</sequence>
<feature type="transmembrane region" description="Helical" evidence="1">
    <location>
        <begin position="12"/>
        <end position="33"/>
    </location>
</feature>
<keyword evidence="1" id="KW-0472">Membrane</keyword>
<proteinExistence type="predicted"/>
<keyword evidence="1" id="KW-0812">Transmembrane</keyword>